<protein>
    <submittedName>
        <fullName evidence="1">Pyridoxamine 5'-phosphate oxidase</fullName>
    </submittedName>
</protein>
<dbReference type="KEGG" id="boa:Bovatus_03145"/>
<dbReference type="PANTHER" id="PTHR34071:SF2">
    <property type="entry name" value="FLAVIN-NUCLEOTIDE-BINDING PROTEIN"/>
    <property type="match status" value="1"/>
</dbReference>
<dbReference type="SUPFAM" id="SSF50475">
    <property type="entry name" value="FMN-binding split barrel"/>
    <property type="match status" value="1"/>
</dbReference>
<organism evidence="1">
    <name type="scientific">Bacteroides ovatus</name>
    <dbReference type="NCBI Taxonomy" id="28116"/>
    <lineage>
        <taxon>Bacteria</taxon>
        <taxon>Pseudomonadati</taxon>
        <taxon>Bacteroidota</taxon>
        <taxon>Bacteroidia</taxon>
        <taxon>Bacteroidales</taxon>
        <taxon>Bacteroidaceae</taxon>
        <taxon>Bacteroides</taxon>
    </lineage>
</organism>
<dbReference type="InterPro" id="IPR024747">
    <property type="entry name" value="Pyridox_Oxase-rel"/>
</dbReference>
<accession>A0A6N2T904</accession>
<evidence type="ECO:0000313" key="1">
    <source>
        <dbReference type="EMBL" id="VYT01269.1"/>
    </source>
</evidence>
<gene>
    <name evidence="1" type="ORF">BOLFYP28_01070</name>
</gene>
<dbReference type="InterPro" id="IPR012349">
    <property type="entry name" value="Split_barrel_FMN-bd"/>
</dbReference>
<dbReference type="AlphaFoldDB" id="A0A6N2T904"/>
<name>A0A6N2T904_BACOV</name>
<reference evidence="1" key="1">
    <citation type="submission" date="2019-11" db="EMBL/GenBank/DDBJ databases">
        <authorList>
            <person name="Feng L."/>
        </authorList>
    </citation>
    <scope>NUCLEOTIDE SEQUENCE</scope>
    <source>
        <strain evidence="1">BovatusLFYP28</strain>
    </source>
</reference>
<proteinExistence type="predicted"/>
<dbReference type="PANTHER" id="PTHR34071">
    <property type="entry name" value="5-NITROIMIDAZOLE ANTIBIOTICS RESISTANCE PROTEIN, NIMA-FAMILY-RELATED PROTEIN-RELATED"/>
    <property type="match status" value="1"/>
</dbReference>
<sequence>MYSVSSVVSQTAIMKTVIIEDKQRIESIILHCDACFVGITDLEGNPYVVPMNFGYENGIIYLHSGPEGSKLEMLEHNNNVCITFSVGHKLVYQHEKVACSYSMRSESAMCRGQVEFIEEIDEKRRALDIIMRHYTDSEFNYSDPAVRNVKVWQVRINQMTGKVFGLRANEKP</sequence>
<dbReference type="EMBL" id="CACRTD010000025">
    <property type="protein sequence ID" value="VYT01269.1"/>
    <property type="molecule type" value="Genomic_DNA"/>
</dbReference>
<dbReference type="Pfam" id="PF12900">
    <property type="entry name" value="Pyridox_ox_2"/>
    <property type="match status" value="1"/>
</dbReference>
<dbReference type="Gene3D" id="2.30.110.10">
    <property type="entry name" value="Electron Transport, Fmn-binding Protein, Chain A"/>
    <property type="match status" value="1"/>
</dbReference>